<dbReference type="RefSeq" id="WP_205307979.1">
    <property type="nucleotide sequence ID" value="NZ_BAAAVF010000007.1"/>
</dbReference>
<accession>A0ABS2LIC0</accession>
<evidence type="ECO:0000313" key="2">
    <source>
        <dbReference type="Proteomes" id="UP000698059"/>
    </source>
</evidence>
<dbReference type="EMBL" id="JAFBBO010000001">
    <property type="protein sequence ID" value="MBM7480166.1"/>
    <property type="molecule type" value="Genomic_DNA"/>
</dbReference>
<comment type="caution">
    <text evidence="1">The sequence shown here is derived from an EMBL/GenBank/DDBJ whole genome shotgun (WGS) entry which is preliminary data.</text>
</comment>
<sequence>MTNDEPQTLREVAQLASDRNGGARGRELGRIAEAAGLTLSYTTVDRILSGKYFSRPAGKTLEALATLSGVPLERVHEVAGVPLPLAPLAEQLPPDADSLSPEQRSVVLGAIRQFAELNRALESARQVTEVVGNAEHPAPMNDAPKMSATVAVGADELAHRRASRETDVPDPATFIAAHEDDDLLEHLEAHEEEP</sequence>
<organism evidence="1 2">
    <name type="scientific">Oerskovia jenensis</name>
    <dbReference type="NCBI Taxonomy" id="162169"/>
    <lineage>
        <taxon>Bacteria</taxon>
        <taxon>Bacillati</taxon>
        <taxon>Actinomycetota</taxon>
        <taxon>Actinomycetes</taxon>
        <taxon>Micrococcales</taxon>
        <taxon>Cellulomonadaceae</taxon>
        <taxon>Oerskovia</taxon>
    </lineage>
</organism>
<evidence type="ECO:0000313" key="1">
    <source>
        <dbReference type="EMBL" id="MBM7480166.1"/>
    </source>
</evidence>
<name>A0ABS2LIC0_9CELL</name>
<keyword evidence="2" id="KW-1185">Reference proteome</keyword>
<protein>
    <submittedName>
        <fullName evidence="1">Transcriptional regulator with XRE-family HTH domain</fullName>
    </submittedName>
</protein>
<reference evidence="1 2" key="1">
    <citation type="submission" date="2021-01" db="EMBL/GenBank/DDBJ databases">
        <title>Sequencing the genomes of 1000 actinobacteria strains.</title>
        <authorList>
            <person name="Klenk H.-P."/>
        </authorList>
    </citation>
    <scope>NUCLEOTIDE SEQUENCE [LARGE SCALE GENOMIC DNA]</scope>
    <source>
        <strain evidence="1 2">DSM 46000</strain>
    </source>
</reference>
<gene>
    <name evidence="1" type="ORF">JOD49_003086</name>
</gene>
<proteinExistence type="predicted"/>
<dbReference type="Proteomes" id="UP000698059">
    <property type="component" value="Unassembled WGS sequence"/>
</dbReference>